<sequence length="513" mass="56474">MSYYTVADKSTSETIRYWLMDEFNAPGWHSAVVAQELSEDILDTVSVQFSGYDKATKIGILFSLLHMRKGELAAKLDNVLKIINLAAQDQDEWVRLLGDLLQGFPTTKQLNLSSNEWASQAQSTFNSVTDTGNEPMSGDASCDPDLTSLSRIVREKGLGFHPDEYMMVQQSAWPTCNYTNTSYKSNEPTLIRHFHLSTSKDATISDAARQSRFDALIQAEDDMMPLSPLSSPTYNTTNRFPGSSSSSNISSSSTNIPYPITPGAAAASSNPMGRPPPQAALYARGSIDGRTGLRPPPPRPRPAASASSSLFIQRPMSRKPSLGSDTNKPSFLRPSGPARFNRPLPPGMASNPSLYNQSGAPPRSTMPRQEGAIPKGFIKQSRVQMLDFDNATRLQEDNTKAIDTAKQDAQNEREAKKQQAAEERRIASEKRKAALQKEREEREASKRRKHSQSNAPGELKVDTHTAEADPQEQSSPVVSPPLSTNTSPVAAVKDEFRTMSSEAHYQQHNVKRK</sequence>
<dbReference type="InParanoid" id="A0A163KT03"/>
<evidence type="ECO:0000313" key="3">
    <source>
        <dbReference type="EMBL" id="SAL98129.1"/>
    </source>
</evidence>
<name>A0A163KT03_ABSGL</name>
<evidence type="ECO:0000313" key="4">
    <source>
        <dbReference type="Proteomes" id="UP000078561"/>
    </source>
</evidence>
<proteinExistence type="predicted"/>
<feature type="region of interest" description="Disordered" evidence="1">
    <location>
        <begin position="226"/>
        <end position="370"/>
    </location>
</feature>
<dbReference type="Pfam" id="PF23553">
    <property type="entry name" value="NELF-A_N"/>
    <property type="match status" value="1"/>
</dbReference>
<protein>
    <recommendedName>
        <fullName evidence="2">NELF-A N-terminal domain-containing protein</fullName>
    </recommendedName>
</protein>
<gene>
    <name evidence="3" type="primary">ABSGL_03656.1 scaffold 4609</name>
</gene>
<organism evidence="3">
    <name type="scientific">Absidia glauca</name>
    <name type="common">Pin mould</name>
    <dbReference type="NCBI Taxonomy" id="4829"/>
    <lineage>
        <taxon>Eukaryota</taxon>
        <taxon>Fungi</taxon>
        <taxon>Fungi incertae sedis</taxon>
        <taxon>Mucoromycota</taxon>
        <taxon>Mucoromycotina</taxon>
        <taxon>Mucoromycetes</taxon>
        <taxon>Mucorales</taxon>
        <taxon>Cunninghamellaceae</taxon>
        <taxon>Absidia</taxon>
    </lineage>
</organism>
<feature type="compositionally biased region" description="Low complexity" evidence="1">
    <location>
        <begin position="474"/>
        <end position="489"/>
    </location>
</feature>
<dbReference type="OrthoDB" id="2135488at2759"/>
<accession>A0A163KT03</accession>
<feature type="compositionally biased region" description="Polar residues" evidence="1">
    <location>
        <begin position="228"/>
        <end position="242"/>
    </location>
</feature>
<dbReference type="OMA" id="PMPRSNT"/>
<feature type="compositionally biased region" description="Polar residues" evidence="1">
    <location>
        <begin position="350"/>
        <end position="359"/>
    </location>
</feature>
<feature type="compositionally biased region" description="Basic and acidic residues" evidence="1">
    <location>
        <begin position="404"/>
        <end position="444"/>
    </location>
</feature>
<dbReference type="EMBL" id="LT552047">
    <property type="protein sequence ID" value="SAL98129.1"/>
    <property type="molecule type" value="Genomic_DNA"/>
</dbReference>
<dbReference type="Proteomes" id="UP000078561">
    <property type="component" value="Unassembled WGS sequence"/>
</dbReference>
<feature type="compositionally biased region" description="Polar residues" evidence="1">
    <location>
        <begin position="498"/>
        <end position="513"/>
    </location>
</feature>
<dbReference type="AlphaFoldDB" id="A0A163KT03"/>
<feature type="domain" description="NELF-A N-terminal" evidence="2">
    <location>
        <begin position="27"/>
        <end position="124"/>
    </location>
</feature>
<evidence type="ECO:0000256" key="1">
    <source>
        <dbReference type="SAM" id="MobiDB-lite"/>
    </source>
</evidence>
<dbReference type="InterPro" id="IPR056557">
    <property type="entry name" value="NELF-A_N"/>
</dbReference>
<dbReference type="STRING" id="4829.A0A163KT03"/>
<evidence type="ECO:0000259" key="2">
    <source>
        <dbReference type="Pfam" id="PF23553"/>
    </source>
</evidence>
<reference evidence="3" key="1">
    <citation type="submission" date="2016-04" db="EMBL/GenBank/DDBJ databases">
        <authorList>
            <person name="Evans L.H."/>
            <person name="Alamgir A."/>
            <person name="Owens N."/>
            <person name="Weber N.D."/>
            <person name="Virtaneva K."/>
            <person name="Barbian K."/>
            <person name="Babar A."/>
            <person name="Rosenke K."/>
        </authorList>
    </citation>
    <scope>NUCLEOTIDE SEQUENCE [LARGE SCALE GENOMIC DNA]</scope>
    <source>
        <strain evidence="3">CBS 101.48</strain>
    </source>
</reference>
<keyword evidence="4" id="KW-1185">Reference proteome</keyword>
<feature type="compositionally biased region" description="Low complexity" evidence="1">
    <location>
        <begin position="243"/>
        <end position="253"/>
    </location>
</feature>
<feature type="region of interest" description="Disordered" evidence="1">
    <location>
        <begin position="404"/>
        <end position="513"/>
    </location>
</feature>